<gene>
    <name evidence="1" type="ORF">ACFSAH_09580</name>
</gene>
<dbReference type="Proteomes" id="UP001597118">
    <property type="component" value="Unassembled WGS sequence"/>
</dbReference>
<comment type="caution">
    <text evidence="1">The sequence shown here is derived from an EMBL/GenBank/DDBJ whole genome shotgun (WGS) entry which is preliminary data.</text>
</comment>
<protein>
    <submittedName>
        <fullName evidence="1">DUF1800 family protein</fullName>
    </submittedName>
</protein>
<dbReference type="Pfam" id="PF08811">
    <property type="entry name" value="DUF1800"/>
    <property type="match status" value="1"/>
</dbReference>
<dbReference type="InterPro" id="IPR014917">
    <property type="entry name" value="DUF1800"/>
</dbReference>
<reference evidence="2" key="1">
    <citation type="journal article" date="2019" name="Int. J. Syst. Evol. Microbiol.">
        <title>The Global Catalogue of Microorganisms (GCM) 10K type strain sequencing project: providing services to taxonomists for standard genome sequencing and annotation.</title>
        <authorList>
            <consortium name="The Broad Institute Genomics Platform"/>
            <consortium name="The Broad Institute Genome Sequencing Center for Infectious Disease"/>
            <person name="Wu L."/>
            <person name="Ma J."/>
        </authorList>
    </citation>
    <scope>NUCLEOTIDE SEQUENCE [LARGE SCALE GENOMIC DNA]</scope>
    <source>
        <strain evidence="2">CCUG 53762</strain>
    </source>
</reference>
<proteinExistence type="predicted"/>
<accession>A0ABW4IDS2</accession>
<sequence>MPTDELFEKYSRKTIGERKKQSYDEFIQKVDKTESNTFNKSLNKTIPVETLRVSSGLDVYTGPWTEREAIHLLKRTNFGNRKAGVDLLLSKGSASTAVNWVTNLINHTTPQKPSPGPLNFYQNLPNATDSTTAYGEDWSMNNLEYALPTNQGGTDNIVNNNRVLSLQCWHWGIWLNDDKYKIREKMVNFWYHFIPVEFNEVRLLTPQSGTICSGYMKIFRENALGNFRTIIELVTKSSAMIFYLGNHYSTADAPNENYARELMELFAIGKDPQNYTEQDVQAAAKILSGWRQQNNVKNHPYPVTTSFNKNRHNQENKTFSSFFNNTTILNKTGQNGAQELDEFFDMLFQYQGQAIAKYICRRLYRYFVYYVIDAETESTIITPLANQLINSNWEIKNVVNRLLKSQHFFDMANRGVMIKSPFDFIAGMLNTFNVNTTAATEGDIFRQYRIWENYYNYAKNSLEQDFGNVPTVSGWKAYYQPPTFYQNWINSSTIQKRDLLIDELIAGNRTIQGIKPKIDGISFLKQFDTSIQDDPSAVVDVFILYCLPMDLPQTYKEEIKIQTLLSNQSTDNYWTSAWQTYLSNPNTVNTKTVDDKLKALLNAILKLSEFQLM</sequence>
<keyword evidence="2" id="KW-1185">Reference proteome</keyword>
<dbReference type="EMBL" id="JBHUDG010000015">
    <property type="protein sequence ID" value="MFD1630129.1"/>
    <property type="molecule type" value="Genomic_DNA"/>
</dbReference>
<dbReference type="RefSeq" id="WP_379662506.1">
    <property type="nucleotide sequence ID" value="NZ_JBHUDG010000015.1"/>
</dbReference>
<name>A0ABW4IDS2_9SPHI</name>
<organism evidence="1 2">
    <name type="scientific">Pseudopedobacter beijingensis</name>
    <dbReference type="NCBI Taxonomy" id="1207056"/>
    <lineage>
        <taxon>Bacteria</taxon>
        <taxon>Pseudomonadati</taxon>
        <taxon>Bacteroidota</taxon>
        <taxon>Sphingobacteriia</taxon>
        <taxon>Sphingobacteriales</taxon>
        <taxon>Sphingobacteriaceae</taxon>
        <taxon>Pseudopedobacter</taxon>
    </lineage>
</organism>
<evidence type="ECO:0000313" key="1">
    <source>
        <dbReference type="EMBL" id="MFD1630129.1"/>
    </source>
</evidence>
<evidence type="ECO:0000313" key="2">
    <source>
        <dbReference type="Proteomes" id="UP001597118"/>
    </source>
</evidence>